<dbReference type="PANTHER" id="PTHR33941">
    <property type="entry name" value="PROPANEDIOL UTILIZATION PROTEIN PDUA"/>
    <property type="match status" value="1"/>
</dbReference>
<evidence type="ECO:0000256" key="4">
    <source>
        <dbReference type="SAM" id="MobiDB-lite"/>
    </source>
</evidence>
<evidence type="ECO:0000259" key="5">
    <source>
        <dbReference type="PROSITE" id="PS51930"/>
    </source>
</evidence>
<dbReference type="EMBL" id="FOIM01000005">
    <property type="protein sequence ID" value="SET38326.1"/>
    <property type="molecule type" value="Genomic_DNA"/>
</dbReference>
<feature type="compositionally biased region" description="Basic and acidic residues" evidence="4">
    <location>
        <begin position="102"/>
        <end position="127"/>
    </location>
</feature>
<comment type="subcellular location">
    <subcellularLocation>
        <location evidence="1">Bacterial microcompartment</location>
    </subcellularLocation>
</comment>
<dbReference type="AlphaFoldDB" id="A0A1I0E0E5"/>
<feature type="domain" description="BMC" evidence="5">
    <location>
        <begin position="8"/>
        <end position="95"/>
    </location>
</feature>
<dbReference type="InterPro" id="IPR044872">
    <property type="entry name" value="CcmK/CsoS1_BMC"/>
</dbReference>
<dbReference type="SUPFAM" id="SSF143414">
    <property type="entry name" value="CcmK-like"/>
    <property type="match status" value="1"/>
</dbReference>
<organism evidence="6 7">
    <name type="scientific">Enterocloster lavalensis</name>
    <dbReference type="NCBI Taxonomy" id="460384"/>
    <lineage>
        <taxon>Bacteria</taxon>
        <taxon>Bacillati</taxon>
        <taxon>Bacillota</taxon>
        <taxon>Clostridia</taxon>
        <taxon>Lachnospirales</taxon>
        <taxon>Lachnospiraceae</taxon>
        <taxon>Enterocloster</taxon>
    </lineage>
</organism>
<dbReference type="STRING" id="460384.SAMN05216313_105181"/>
<name>A0A1I0E0E5_9FIRM</name>
<gene>
    <name evidence="6" type="ORF">SAMN05216313_105181</name>
</gene>
<proteinExistence type="inferred from homology"/>
<keyword evidence="2" id="KW-1283">Bacterial microcompartment</keyword>
<evidence type="ECO:0000313" key="6">
    <source>
        <dbReference type="EMBL" id="SET38326.1"/>
    </source>
</evidence>
<evidence type="ECO:0000256" key="1">
    <source>
        <dbReference type="ARBA" id="ARBA00024322"/>
    </source>
</evidence>
<dbReference type="RefSeq" id="WP_092361838.1">
    <property type="nucleotide sequence ID" value="NZ_CABJCG010000004.1"/>
</dbReference>
<dbReference type="InterPro" id="IPR000249">
    <property type="entry name" value="BMC_dom"/>
</dbReference>
<dbReference type="InterPro" id="IPR037233">
    <property type="entry name" value="CcmK-like_sf"/>
</dbReference>
<dbReference type="InterPro" id="IPR050575">
    <property type="entry name" value="BMC_shell"/>
</dbReference>
<feature type="compositionally biased region" description="Basic residues" evidence="4">
    <location>
        <begin position="128"/>
        <end position="137"/>
    </location>
</feature>
<accession>A0A1I0E0E5</accession>
<dbReference type="Pfam" id="PF00936">
    <property type="entry name" value="BMC"/>
    <property type="match status" value="1"/>
</dbReference>
<sequence>MINLRQSAIGVLEVSYFANTVVVVDQALKAAQVELVSCHKRLGGKMCHTVLAGSTSGVEAAMEAARAAGRIVGEHNVKVAVTISNPHPQVLKLLNMIESHEAEKAAAGEKQTAADHKTGENPRDLKRERRTKNGRGN</sequence>
<comment type="similarity">
    <text evidence="3">Belongs to the bacterial microcompartments protein family.</text>
</comment>
<evidence type="ECO:0000256" key="3">
    <source>
        <dbReference type="PROSITE-ProRule" id="PRU01278"/>
    </source>
</evidence>
<dbReference type="PANTHER" id="PTHR33941:SF11">
    <property type="entry name" value="BACTERIAL MICROCOMPARTMENT SHELL PROTEIN PDUJ"/>
    <property type="match status" value="1"/>
</dbReference>
<evidence type="ECO:0000256" key="2">
    <source>
        <dbReference type="ARBA" id="ARBA00024446"/>
    </source>
</evidence>
<dbReference type="GeneID" id="93276520"/>
<feature type="region of interest" description="Disordered" evidence="4">
    <location>
        <begin position="102"/>
        <end position="137"/>
    </location>
</feature>
<dbReference type="GO" id="GO:0031469">
    <property type="term" value="C:bacterial microcompartment"/>
    <property type="evidence" value="ECO:0007669"/>
    <property type="project" value="UniProtKB-SubCell"/>
</dbReference>
<dbReference type="PROSITE" id="PS51930">
    <property type="entry name" value="BMC_2"/>
    <property type="match status" value="1"/>
</dbReference>
<dbReference type="Gene3D" id="3.30.70.1710">
    <property type="match status" value="1"/>
</dbReference>
<keyword evidence="7" id="KW-1185">Reference proteome</keyword>
<dbReference type="CDD" id="cd06169">
    <property type="entry name" value="BMC"/>
    <property type="match status" value="1"/>
</dbReference>
<protein>
    <submittedName>
        <fullName evidence="6">BMC domain-containing protein</fullName>
    </submittedName>
</protein>
<dbReference type="Proteomes" id="UP000198508">
    <property type="component" value="Unassembled WGS sequence"/>
</dbReference>
<dbReference type="SMART" id="SM00877">
    <property type="entry name" value="BMC"/>
    <property type="match status" value="1"/>
</dbReference>
<evidence type="ECO:0000313" key="7">
    <source>
        <dbReference type="Proteomes" id="UP000198508"/>
    </source>
</evidence>
<reference evidence="7" key="1">
    <citation type="submission" date="2016-10" db="EMBL/GenBank/DDBJ databases">
        <authorList>
            <person name="Varghese N."/>
            <person name="Submissions S."/>
        </authorList>
    </citation>
    <scope>NUCLEOTIDE SEQUENCE [LARGE SCALE GENOMIC DNA]</scope>
    <source>
        <strain evidence="7">NLAE-zl-G277</strain>
    </source>
</reference>